<protein>
    <submittedName>
        <fullName evidence="2">Uncharacterized protein</fullName>
    </submittedName>
</protein>
<feature type="region of interest" description="Disordered" evidence="1">
    <location>
        <begin position="46"/>
        <end position="139"/>
    </location>
</feature>
<accession>A0A8C9LNQ2</accession>
<name>A0A8C9LNQ2_9PRIM</name>
<evidence type="ECO:0000256" key="1">
    <source>
        <dbReference type="SAM" id="MobiDB-lite"/>
    </source>
</evidence>
<feature type="compositionally biased region" description="Basic and acidic residues" evidence="1">
    <location>
        <begin position="85"/>
        <end position="101"/>
    </location>
</feature>
<reference evidence="2" key="1">
    <citation type="submission" date="2025-08" db="UniProtKB">
        <authorList>
            <consortium name="Ensembl"/>
        </authorList>
    </citation>
    <scope>IDENTIFICATION</scope>
</reference>
<reference evidence="2" key="2">
    <citation type="submission" date="2025-09" db="UniProtKB">
        <authorList>
            <consortium name="Ensembl"/>
        </authorList>
    </citation>
    <scope>IDENTIFICATION</scope>
</reference>
<dbReference type="AlphaFoldDB" id="A0A8C9LNQ2"/>
<sequence>VATPSWALEEELIRASWLSHSLQLPGFLIDGDYYIIDLLDRTVPALGTLPPPRSLPQGPAPAIQSPLPGSAGAPQQRLRFGVGDPRTRSWDGAGAKRREAEPVPCGSQGRPEECGFISSSQDSGTRLAPSNLSLQLGSQ</sequence>
<dbReference type="Proteomes" id="UP000694416">
    <property type="component" value="Unplaced"/>
</dbReference>
<evidence type="ECO:0000313" key="2">
    <source>
        <dbReference type="Ensembl" id="ENSPTEP00000017119.1"/>
    </source>
</evidence>
<organism evidence="2 3">
    <name type="scientific">Piliocolobus tephrosceles</name>
    <name type="common">Ugandan red Colobus</name>
    <dbReference type="NCBI Taxonomy" id="591936"/>
    <lineage>
        <taxon>Eukaryota</taxon>
        <taxon>Metazoa</taxon>
        <taxon>Chordata</taxon>
        <taxon>Craniata</taxon>
        <taxon>Vertebrata</taxon>
        <taxon>Euteleostomi</taxon>
        <taxon>Mammalia</taxon>
        <taxon>Eutheria</taxon>
        <taxon>Euarchontoglires</taxon>
        <taxon>Primates</taxon>
        <taxon>Haplorrhini</taxon>
        <taxon>Catarrhini</taxon>
        <taxon>Cercopithecidae</taxon>
        <taxon>Colobinae</taxon>
        <taxon>Piliocolobus</taxon>
    </lineage>
</organism>
<evidence type="ECO:0000313" key="3">
    <source>
        <dbReference type="Proteomes" id="UP000694416"/>
    </source>
</evidence>
<dbReference type="Ensembl" id="ENSPTET00000025284.1">
    <property type="protein sequence ID" value="ENSPTEP00000017119.1"/>
    <property type="gene ID" value="ENSPTEG00000018664.1"/>
</dbReference>
<proteinExistence type="predicted"/>
<keyword evidence="3" id="KW-1185">Reference proteome</keyword>
<feature type="compositionally biased region" description="Polar residues" evidence="1">
    <location>
        <begin position="117"/>
        <end position="139"/>
    </location>
</feature>